<name>A0A183EIR0_9BILA</name>
<evidence type="ECO:0000313" key="2">
    <source>
        <dbReference type="EMBL" id="VDN36954.1"/>
    </source>
</evidence>
<dbReference type="OrthoDB" id="10002886at2759"/>
<dbReference type="AlphaFoldDB" id="A0A183EIR0"/>
<dbReference type="WBParaSite" id="GPUH_0002087601-mRNA-1">
    <property type="protein sequence ID" value="GPUH_0002087601-mRNA-1"/>
    <property type="gene ID" value="GPUH_0002087601"/>
</dbReference>
<sequence>MSKTTTSENETLVMSTLKAIALLPVIKSPVQCRLLTIIVEVMCKDERQITIKAVMESLTLCTQTYENAEETSVRLACRAAVTQIFSSFCGSQSQQQIAIFMDATALLNEVIKRANAANSRSDEVVILLDAIYSILSSQPIIVTEHQPFLSVIWRELSPCLMKLLGEPEKNTRDSGDGNEPVGRGQRSAATRSKVVFDHPELSLALYQ</sequence>
<keyword evidence="3" id="KW-1185">Reference proteome</keyword>
<proteinExistence type="predicted"/>
<feature type="region of interest" description="Disordered" evidence="1">
    <location>
        <begin position="167"/>
        <end position="190"/>
    </location>
</feature>
<protein>
    <submittedName>
        <fullName evidence="4">DCB domain-containing protein</fullName>
    </submittedName>
</protein>
<gene>
    <name evidence="2" type="ORF">GPUH_LOCUS20851</name>
</gene>
<organism evidence="4">
    <name type="scientific">Gongylonema pulchrum</name>
    <dbReference type="NCBI Taxonomy" id="637853"/>
    <lineage>
        <taxon>Eukaryota</taxon>
        <taxon>Metazoa</taxon>
        <taxon>Ecdysozoa</taxon>
        <taxon>Nematoda</taxon>
        <taxon>Chromadorea</taxon>
        <taxon>Rhabditida</taxon>
        <taxon>Spirurina</taxon>
        <taxon>Spiruromorpha</taxon>
        <taxon>Spiruroidea</taxon>
        <taxon>Gongylonematidae</taxon>
        <taxon>Gongylonema</taxon>
    </lineage>
</organism>
<reference evidence="2 3" key="2">
    <citation type="submission" date="2018-11" db="EMBL/GenBank/DDBJ databases">
        <authorList>
            <consortium name="Pathogen Informatics"/>
        </authorList>
    </citation>
    <scope>NUCLEOTIDE SEQUENCE [LARGE SCALE GENOMIC DNA]</scope>
</reference>
<evidence type="ECO:0000313" key="3">
    <source>
        <dbReference type="Proteomes" id="UP000271098"/>
    </source>
</evidence>
<accession>A0A183EIR0</accession>
<dbReference type="EMBL" id="UYRT01091286">
    <property type="protein sequence ID" value="VDN36954.1"/>
    <property type="molecule type" value="Genomic_DNA"/>
</dbReference>
<evidence type="ECO:0000256" key="1">
    <source>
        <dbReference type="SAM" id="MobiDB-lite"/>
    </source>
</evidence>
<evidence type="ECO:0000313" key="4">
    <source>
        <dbReference type="WBParaSite" id="GPUH_0002087601-mRNA-1"/>
    </source>
</evidence>
<dbReference type="Proteomes" id="UP000271098">
    <property type="component" value="Unassembled WGS sequence"/>
</dbReference>
<reference evidence="4" key="1">
    <citation type="submission" date="2016-06" db="UniProtKB">
        <authorList>
            <consortium name="WormBaseParasite"/>
        </authorList>
    </citation>
    <scope>IDENTIFICATION</scope>
</reference>